<organism evidence="1 2">
    <name type="scientific">Phytophthora megakarya</name>
    <dbReference type="NCBI Taxonomy" id="4795"/>
    <lineage>
        <taxon>Eukaryota</taxon>
        <taxon>Sar</taxon>
        <taxon>Stramenopiles</taxon>
        <taxon>Oomycota</taxon>
        <taxon>Peronosporomycetes</taxon>
        <taxon>Peronosporales</taxon>
        <taxon>Peronosporaceae</taxon>
        <taxon>Phytophthora</taxon>
    </lineage>
</organism>
<dbReference type="AlphaFoldDB" id="A0A225UPK5"/>
<dbReference type="EMBL" id="NBNE01013599">
    <property type="protein sequence ID" value="OWY94965.1"/>
    <property type="molecule type" value="Genomic_DNA"/>
</dbReference>
<dbReference type="Proteomes" id="UP000198211">
    <property type="component" value="Unassembled WGS sequence"/>
</dbReference>
<dbReference type="STRING" id="4795.A0A225UPK5"/>
<keyword evidence="2" id="KW-1185">Reference proteome</keyword>
<name>A0A225UPK5_9STRA</name>
<evidence type="ECO:0000313" key="2">
    <source>
        <dbReference type="Proteomes" id="UP000198211"/>
    </source>
</evidence>
<reference evidence="2" key="1">
    <citation type="submission" date="2017-03" db="EMBL/GenBank/DDBJ databases">
        <title>Phytopthora megakarya and P. palmivora, two closely related causual agents of cacao black pod achieved similar genome size and gene model numbers by different mechanisms.</title>
        <authorList>
            <person name="Ali S."/>
            <person name="Shao J."/>
            <person name="Larry D.J."/>
            <person name="Kronmiller B."/>
            <person name="Shen D."/>
            <person name="Strem M.D."/>
            <person name="Melnick R.L."/>
            <person name="Guiltinan M.J."/>
            <person name="Tyler B.M."/>
            <person name="Meinhardt L.W."/>
            <person name="Bailey B.A."/>
        </authorList>
    </citation>
    <scope>NUCLEOTIDE SEQUENCE [LARGE SCALE GENOMIC DNA]</scope>
    <source>
        <strain evidence="2">zdho120</strain>
    </source>
</reference>
<sequence>LTGGVNMQNFSAAVPLPPASQADTCDEVVDALLSLEMFGNEYFSNTLSELVTRIVVFTKQNLRRLSWQKQDLLLVVYWINSLLENFRVEMEAGTSDGSHVKARCSLDASDLRQLLNQIQQRHIQEFQAVLASAPTKTHNGHQKQQVHPTSTVTPVIAKQLGWLIKNDKRLCLRYISNAGCRSSSDTVCHATPRAHFIPDSIDKLVRDFIGKKFGGIKEEYTNL</sequence>
<accession>A0A225UPK5</accession>
<proteinExistence type="predicted"/>
<protein>
    <submittedName>
        <fullName evidence="1">Uncharacterized protein</fullName>
    </submittedName>
</protein>
<evidence type="ECO:0000313" key="1">
    <source>
        <dbReference type="EMBL" id="OWY94965.1"/>
    </source>
</evidence>
<gene>
    <name evidence="1" type="ORF">PHMEG_00035165</name>
</gene>
<feature type="non-terminal residue" evidence="1">
    <location>
        <position position="1"/>
    </location>
</feature>
<comment type="caution">
    <text evidence="1">The sequence shown here is derived from an EMBL/GenBank/DDBJ whole genome shotgun (WGS) entry which is preliminary data.</text>
</comment>